<organism evidence="1 2">
    <name type="scientific">Panagrellus redivivus</name>
    <name type="common">Microworm</name>
    <dbReference type="NCBI Taxonomy" id="6233"/>
    <lineage>
        <taxon>Eukaryota</taxon>
        <taxon>Metazoa</taxon>
        <taxon>Ecdysozoa</taxon>
        <taxon>Nematoda</taxon>
        <taxon>Chromadorea</taxon>
        <taxon>Rhabditida</taxon>
        <taxon>Tylenchina</taxon>
        <taxon>Panagrolaimomorpha</taxon>
        <taxon>Panagrolaimoidea</taxon>
        <taxon>Panagrolaimidae</taxon>
        <taxon>Panagrellus</taxon>
    </lineage>
</organism>
<dbReference type="Proteomes" id="UP000492821">
    <property type="component" value="Unassembled WGS sequence"/>
</dbReference>
<sequence>MLSATYFKASVLQLCNQTSAASHLIDAADIRTPNQIGGGGSTPVCGWGALLHREGGLNFNRLVAGLL</sequence>
<dbReference type="WBParaSite" id="Pan_g8297.t1">
    <property type="protein sequence ID" value="Pan_g8297.t1"/>
    <property type="gene ID" value="Pan_g8297"/>
</dbReference>
<reference evidence="1" key="1">
    <citation type="journal article" date="2013" name="Genetics">
        <title>The draft genome and transcriptome of Panagrellus redivivus are shaped by the harsh demands of a free-living lifestyle.</title>
        <authorList>
            <person name="Srinivasan J."/>
            <person name="Dillman A.R."/>
            <person name="Macchietto M.G."/>
            <person name="Heikkinen L."/>
            <person name="Lakso M."/>
            <person name="Fracchia K.M."/>
            <person name="Antoshechkin I."/>
            <person name="Mortazavi A."/>
            <person name="Wong G."/>
            <person name="Sternberg P.W."/>
        </authorList>
    </citation>
    <scope>NUCLEOTIDE SEQUENCE [LARGE SCALE GENOMIC DNA]</scope>
    <source>
        <strain evidence="1">MT8872</strain>
    </source>
</reference>
<evidence type="ECO:0000313" key="2">
    <source>
        <dbReference type="WBParaSite" id="Pan_g8297.t1"/>
    </source>
</evidence>
<accession>A0A7E4W8C7</accession>
<dbReference type="AlphaFoldDB" id="A0A7E4W8C7"/>
<keyword evidence="1" id="KW-1185">Reference proteome</keyword>
<reference evidence="2" key="2">
    <citation type="submission" date="2020-10" db="UniProtKB">
        <authorList>
            <consortium name="WormBaseParasite"/>
        </authorList>
    </citation>
    <scope>IDENTIFICATION</scope>
</reference>
<protein>
    <submittedName>
        <fullName evidence="2">Peptidase S1 domain-containing protein</fullName>
    </submittedName>
</protein>
<proteinExistence type="predicted"/>
<evidence type="ECO:0000313" key="1">
    <source>
        <dbReference type="Proteomes" id="UP000492821"/>
    </source>
</evidence>
<name>A0A7E4W8C7_PANRE</name>